<dbReference type="Gene3D" id="1.20.120.1900">
    <property type="entry name" value="Gamma-tubulin complex, C-terminal domain"/>
    <property type="match status" value="1"/>
</dbReference>
<evidence type="ECO:0000256" key="2">
    <source>
        <dbReference type="ARBA" id="ARBA00022490"/>
    </source>
</evidence>
<dbReference type="InterPro" id="IPR007259">
    <property type="entry name" value="GCP"/>
</dbReference>
<dbReference type="GO" id="GO:0000922">
    <property type="term" value="C:spindle pole"/>
    <property type="evidence" value="ECO:0007669"/>
    <property type="project" value="InterPro"/>
</dbReference>
<dbReference type="GO" id="GO:0000278">
    <property type="term" value="P:mitotic cell cycle"/>
    <property type="evidence" value="ECO:0007669"/>
    <property type="project" value="TreeGrafter"/>
</dbReference>
<comment type="similarity">
    <text evidence="1 5">Belongs to the TUBGCP family.</text>
</comment>
<keyword evidence="3 5" id="KW-0493">Microtubule</keyword>
<feature type="domain" description="Gamma tubulin complex component C-terminal" evidence="6">
    <location>
        <begin position="68"/>
        <end position="158"/>
    </location>
</feature>
<dbReference type="GO" id="GO:0051225">
    <property type="term" value="P:spindle assembly"/>
    <property type="evidence" value="ECO:0007669"/>
    <property type="project" value="TreeGrafter"/>
</dbReference>
<keyword evidence="4 5" id="KW-0206">Cytoskeleton</keyword>
<evidence type="ECO:0000259" key="6">
    <source>
        <dbReference type="Pfam" id="PF04130"/>
    </source>
</evidence>
<dbReference type="EMBL" id="JBDFQZ010000001">
    <property type="protein sequence ID" value="KAK9756707.1"/>
    <property type="molecule type" value="Genomic_DNA"/>
</dbReference>
<organism evidence="7 8">
    <name type="scientific">Saponaria officinalis</name>
    <name type="common">Common soapwort</name>
    <name type="synonym">Lychnis saponaria</name>
    <dbReference type="NCBI Taxonomy" id="3572"/>
    <lineage>
        <taxon>Eukaryota</taxon>
        <taxon>Viridiplantae</taxon>
        <taxon>Streptophyta</taxon>
        <taxon>Embryophyta</taxon>
        <taxon>Tracheophyta</taxon>
        <taxon>Spermatophyta</taxon>
        <taxon>Magnoliopsida</taxon>
        <taxon>eudicotyledons</taxon>
        <taxon>Gunneridae</taxon>
        <taxon>Pentapetalae</taxon>
        <taxon>Caryophyllales</taxon>
        <taxon>Caryophyllaceae</taxon>
        <taxon>Caryophylleae</taxon>
        <taxon>Saponaria</taxon>
    </lineage>
</organism>
<comment type="subcellular location">
    <subcellularLocation>
        <location evidence="5">Cytoplasm</location>
        <location evidence="5">Cytoskeleton</location>
        <location evidence="5">Microtubule organizing center</location>
    </subcellularLocation>
</comment>
<evidence type="ECO:0000313" key="7">
    <source>
        <dbReference type="EMBL" id="KAK9756707.1"/>
    </source>
</evidence>
<dbReference type="PANTHER" id="PTHR19302">
    <property type="entry name" value="GAMMA TUBULIN COMPLEX PROTEIN"/>
    <property type="match status" value="1"/>
</dbReference>
<dbReference type="PANTHER" id="PTHR19302:SF70">
    <property type="entry name" value="GAMMA-TUBULIN COMPLEX COMPONENT 6"/>
    <property type="match status" value="1"/>
</dbReference>
<dbReference type="Pfam" id="PF04130">
    <property type="entry name" value="GCP_C_terminal"/>
    <property type="match status" value="1"/>
</dbReference>
<dbReference type="Proteomes" id="UP001443914">
    <property type="component" value="Unassembled WGS sequence"/>
</dbReference>
<evidence type="ECO:0000256" key="4">
    <source>
        <dbReference type="ARBA" id="ARBA00023212"/>
    </source>
</evidence>
<evidence type="ECO:0000256" key="3">
    <source>
        <dbReference type="ARBA" id="ARBA00022701"/>
    </source>
</evidence>
<accession>A0AAW1NEA7</accession>
<dbReference type="InterPro" id="IPR042241">
    <property type="entry name" value="GCP_C_sf"/>
</dbReference>
<reference evidence="7" key="1">
    <citation type="submission" date="2024-03" db="EMBL/GenBank/DDBJ databases">
        <title>WGS assembly of Saponaria officinalis var. Norfolk2.</title>
        <authorList>
            <person name="Jenkins J."/>
            <person name="Shu S."/>
            <person name="Grimwood J."/>
            <person name="Barry K."/>
            <person name="Goodstein D."/>
            <person name="Schmutz J."/>
            <person name="Leebens-Mack J."/>
            <person name="Osbourn A."/>
        </authorList>
    </citation>
    <scope>NUCLEOTIDE SEQUENCE [LARGE SCALE GENOMIC DNA]</scope>
    <source>
        <strain evidence="7">JIC</strain>
    </source>
</reference>
<dbReference type="AlphaFoldDB" id="A0AAW1NEA7"/>
<dbReference type="GO" id="GO:0043015">
    <property type="term" value="F:gamma-tubulin binding"/>
    <property type="evidence" value="ECO:0007669"/>
    <property type="project" value="InterPro"/>
</dbReference>
<dbReference type="InterPro" id="IPR040457">
    <property type="entry name" value="GCP_C"/>
</dbReference>
<sequence length="165" mass="19054">MKMSILKNHVEGVVGKINSNVFTTNERKNGAKDEVDMPLDLIIDKCLLQEISLQNQYVSKLLEGGFDLQEHFLALRRYHFMEIADWADLFITTLWRQRKWYPTKADKKIPESQGLLESSIQRSSCEKDRRLYVYVKDLSQTPISTAGAEIHSFDFIGLTGRLILC</sequence>
<comment type="function">
    <text evidence="5">Component of the gamma-tubulin ring complex (gTuRC) which mediates microtubule nucleation.</text>
</comment>
<dbReference type="GO" id="GO:0031122">
    <property type="term" value="P:cytoplasmic microtubule organization"/>
    <property type="evidence" value="ECO:0007669"/>
    <property type="project" value="TreeGrafter"/>
</dbReference>
<keyword evidence="8" id="KW-1185">Reference proteome</keyword>
<dbReference type="GO" id="GO:0005874">
    <property type="term" value="C:microtubule"/>
    <property type="evidence" value="ECO:0007669"/>
    <property type="project" value="UniProtKB-KW"/>
</dbReference>
<protein>
    <recommendedName>
        <fullName evidence="5">Gamma-tubulin complex component</fullName>
    </recommendedName>
</protein>
<keyword evidence="2 5" id="KW-0963">Cytoplasm</keyword>
<dbReference type="GO" id="GO:0000930">
    <property type="term" value="C:gamma-tubulin complex"/>
    <property type="evidence" value="ECO:0007669"/>
    <property type="project" value="TreeGrafter"/>
</dbReference>
<evidence type="ECO:0000313" key="8">
    <source>
        <dbReference type="Proteomes" id="UP001443914"/>
    </source>
</evidence>
<proteinExistence type="inferred from homology"/>
<comment type="caution">
    <text evidence="7">The sequence shown here is derived from an EMBL/GenBank/DDBJ whole genome shotgun (WGS) entry which is preliminary data.</text>
</comment>
<evidence type="ECO:0000256" key="5">
    <source>
        <dbReference type="RuleBase" id="RU363050"/>
    </source>
</evidence>
<evidence type="ECO:0000256" key="1">
    <source>
        <dbReference type="ARBA" id="ARBA00010337"/>
    </source>
</evidence>
<gene>
    <name evidence="7" type="ORF">RND81_01G115900</name>
</gene>
<dbReference type="GO" id="GO:0051321">
    <property type="term" value="P:meiotic cell cycle"/>
    <property type="evidence" value="ECO:0007669"/>
    <property type="project" value="TreeGrafter"/>
</dbReference>
<name>A0AAW1NEA7_SAPOF</name>
<dbReference type="GO" id="GO:0051011">
    <property type="term" value="F:microtubule minus-end binding"/>
    <property type="evidence" value="ECO:0007669"/>
    <property type="project" value="TreeGrafter"/>
</dbReference>
<dbReference type="GO" id="GO:0007020">
    <property type="term" value="P:microtubule nucleation"/>
    <property type="evidence" value="ECO:0007669"/>
    <property type="project" value="InterPro"/>
</dbReference>